<feature type="compositionally biased region" description="Acidic residues" evidence="16">
    <location>
        <begin position="1387"/>
        <end position="1397"/>
    </location>
</feature>
<evidence type="ECO:0000256" key="16">
    <source>
        <dbReference type="SAM" id="MobiDB-lite"/>
    </source>
</evidence>
<feature type="domain" description="S1 motif" evidence="17">
    <location>
        <begin position="710"/>
        <end position="793"/>
    </location>
</feature>
<feature type="compositionally biased region" description="Low complexity" evidence="16">
    <location>
        <begin position="379"/>
        <end position="404"/>
    </location>
</feature>
<dbReference type="CDD" id="cd04453">
    <property type="entry name" value="S1_RNase_E"/>
    <property type="match status" value="1"/>
</dbReference>
<feature type="compositionally biased region" description="Low complexity" evidence="16">
    <location>
        <begin position="611"/>
        <end position="626"/>
    </location>
</feature>
<comment type="caution">
    <text evidence="18">The sequence shown here is derived from an EMBL/GenBank/DDBJ whole genome shotgun (WGS) entry which is preliminary data.</text>
</comment>
<comment type="cofactor">
    <cofactor evidence="1">
        <name>Mg(2+)</name>
        <dbReference type="ChEBI" id="CHEBI:18420"/>
    </cofactor>
</comment>
<dbReference type="GO" id="GO:0008995">
    <property type="term" value="F:ribonuclease E activity"/>
    <property type="evidence" value="ECO:0007669"/>
    <property type="project" value="UniProtKB-EC"/>
</dbReference>
<feature type="compositionally biased region" description="Acidic residues" evidence="16">
    <location>
        <begin position="286"/>
        <end position="295"/>
    </location>
</feature>
<keyword evidence="7" id="KW-0819">tRNA processing</keyword>
<feature type="compositionally biased region" description="Basic residues" evidence="16">
    <location>
        <begin position="535"/>
        <end position="548"/>
    </location>
</feature>
<dbReference type="PANTHER" id="PTHR30001:SF0">
    <property type="entry name" value="RIBONUCLEASE G"/>
    <property type="match status" value="1"/>
</dbReference>
<evidence type="ECO:0000256" key="15">
    <source>
        <dbReference type="ARBA" id="ARBA00072999"/>
    </source>
</evidence>
<dbReference type="SUPFAM" id="SSF50249">
    <property type="entry name" value="Nucleic acid-binding proteins"/>
    <property type="match status" value="1"/>
</dbReference>
<feature type="compositionally biased region" description="Acidic residues" evidence="16">
    <location>
        <begin position="1325"/>
        <end position="1342"/>
    </location>
</feature>
<comment type="catalytic activity">
    <reaction evidence="13">
        <text>Endonucleolytic cleavage of single-stranded RNA in A- and U-rich regions.</text>
        <dbReference type="EC" id="3.1.26.12"/>
    </reaction>
</comment>
<feature type="compositionally biased region" description="Basic and acidic residues" evidence="16">
    <location>
        <begin position="638"/>
        <end position="655"/>
    </location>
</feature>
<evidence type="ECO:0000256" key="10">
    <source>
        <dbReference type="ARBA" id="ARBA00022833"/>
    </source>
</evidence>
<dbReference type="FunFam" id="2.40.50.140:FF:000066">
    <property type="entry name" value="Ribonuclease E"/>
    <property type="match status" value="1"/>
</dbReference>
<evidence type="ECO:0000256" key="12">
    <source>
        <dbReference type="ARBA" id="ARBA00022884"/>
    </source>
</evidence>
<keyword evidence="12" id="KW-0694">RNA-binding</keyword>
<feature type="region of interest" description="Disordered" evidence="16">
    <location>
        <begin position="1"/>
        <end position="655"/>
    </location>
</feature>
<evidence type="ECO:0000313" key="18">
    <source>
        <dbReference type="EMBL" id="GEO35780.1"/>
    </source>
</evidence>
<evidence type="ECO:0000259" key="17">
    <source>
        <dbReference type="PROSITE" id="PS50126"/>
    </source>
</evidence>
<dbReference type="GO" id="GO:0006397">
    <property type="term" value="P:mRNA processing"/>
    <property type="evidence" value="ECO:0007669"/>
    <property type="project" value="UniProtKB-KW"/>
</dbReference>
<feature type="compositionally biased region" description="Low complexity" evidence="16">
    <location>
        <begin position="99"/>
        <end position="161"/>
    </location>
</feature>
<feature type="compositionally biased region" description="Acidic residues" evidence="16">
    <location>
        <begin position="562"/>
        <end position="588"/>
    </location>
</feature>
<keyword evidence="9" id="KW-0378">Hydrolase</keyword>
<feature type="compositionally biased region" description="Low complexity" evidence="16">
    <location>
        <begin position="40"/>
        <end position="85"/>
    </location>
</feature>
<evidence type="ECO:0000256" key="14">
    <source>
        <dbReference type="ARBA" id="ARBA00066879"/>
    </source>
</evidence>
<keyword evidence="10" id="KW-0862">Zinc</keyword>
<accession>A0A512DHU2</accession>
<comment type="similarity">
    <text evidence="4">Belongs to the RNase E/G family.</text>
</comment>
<evidence type="ECO:0000256" key="13">
    <source>
        <dbReference type="ARBA" id="ARBA00050524"/>
    </source>
</evidence>
<evidence type="ECO:0000256" key="1">
    <source>
        <dbReference type="ARBA" id="ARBA00001946"/>
    </source>
</evidence>
<feature type="compositionally biased region" description="Low complexity" evidence="16">
    <location>
        <begin position="1167"/>
        <end position="1182"/>
    </location>
</feature>
<gene>
    <name evidence="18" type="ORF">CAE01nite_35050</name>
</gene>
<feature type="region of interest" description="Disordered" evidence="16">
    <location>
        <begin position="1081"/>
        <end position="1136"/>
    </location>
</feature>
<evidence type="ECO:0000256" key="7">
    <source>
        <dbReference type="ARBA" id="ARBA00022694"/>
    </source>
</evidence>
<evidence type="ECO:0000256" key="3">
    <source>
        <dbReference type="ARBA" id="ARBA00004496"/>
    </source>
</evidence>
<dbReference type="NCBIfam" id="TIGR00757">
    <property type="entry name" value="RNaseEG"/>
    <property type="match status" value="1"/>
</dbReference>
<feature type="compositionally biased region" description="Low complexity" evidence="16">
    <location>
        <begin position="415"/>
        <end position="434"/>
    </location>
</feature>
<feature type="compositionally biased region" description="Acidic residues" evidence="16">
    <location>
        <begin position="487"/>
        <end position="501"/>
    </location>
</feature>
<feature type="compositionally biased region" description="Low complexity" evidence="16">
    <location>
        <begin position="1087"/>
        <end position="1103"/>
    </location>
</feature>
<sequence length="1397" mass="144186">MTSENTPTDAAPTAAVPTADAPPAVDAVASKPARRRATRRTAAPAPVETPAGAESAPAAVEAPPVDTTPADTTPAATTPAATTAASEDVAPAPEPSVAPPARATRSRRATSAGRSTGTPPAAATEPSATTAPAAVAEPAAAAEPAPAAEPAAATEPATEPKAPAKRTRRATSKAAAPTEQPAADAVPAAPVAAEPGTTGVPDAAATESTSESVTEATATGARLDVLAELAPVARAASTRRRSRRTAEPAAPSGDEPETTALTEPVASEVTAPAVTSAVTVDGPETSTDEDAEETTEVTGGVTADASAAPQEPTPAPRLASSAVLFQPPKPVTTRAGRRRVVAQAGPPQFIVPETITPDAPRGGEASAAPQVTVTTSEGPSAPIAAPVSAPAAPVGTVADEPAAGEPRRRSRRASRPTAAPAPVVPAPAAEVTTPVRDEPTATDTDTEDQAVDAPRTGRRGSRRRGSSRALDAVQELLGETPTRDAVDEGGADLEADEDAIEDREALLTVDGSAVDTAVEPDEDEDDDETTDGGPRRRRRRGGRGRRSRAGGDADASRTPLADDADEDDDEDAAGAETEGDEEPTEGDEGTGSSRRRRRRRRSGRGTEGVEAEAVAPVAARVRAPRAPSDEVTALRGSTRLEAKRQRRREGRDAGRRRQIITESEFLARRESVDRTMVVRELDGRTQIAVLEDGVLVEHYVSRQAQLSMAGNVYLGRVQNVLPSMEAAFVDVGKGRNAVLYAGEVNWDAAGLEGQPRRIEQALKSGDSVLVQVTKDPIGHKGARLTSQITLAGRYLVYVPGGGMTGISRKLPDNERARLKKLLREIVPDTAGVIVRTAAEGASEDELRADIQRLQDQWTAIEKKAKTASAPALLQGEPDMAIRVVRDIFNDDFGSLVVQGDEAWETISGYIGALAPDLAQKVSRWTAEGDVFSAHRVDEQLAKGMDRKVWLPSGGSLVIDRTEAMTVVDVNTGKFTGSGGTLEETVTRNNLEAAEEIVRQLRLRDIGGIIVIDFIDMVLETNRDLVLRRLVECLGRDRTKHQVAEVTSLGLVQMTRKRVGQGLVEAFSETCEHCNGRGFIVHTDPVEGSNGAPAPAPQGASQQSVTTGDDSKRASSRRKRGTGKEQGSATTTAVPALPVLPEAREAVKATLATIAAAAAHAHEHNGHGHATAAPDVAVPATPASGPTTPVDGGSGLQGGIGSSDVVAAVSEALDALREAHPAASPASVAEPGVVAPGLGEPDLGEPGLTEPDLAQSLATAAHPDVAPADLEPTVEEVLAVEDVADEVVADAAGDPLAGLPADELGAQPTETLVLVPVAADVFDLSDDESDDVEADDVEPDDAGSVDVLPDAGQPPVAGEPVGDEPLQPEEEQVSPPDLGEPVAPDLGDVVEPDEPADD</sequence>
<proteinExistence type="inferred from homology"/>
<feature type="compositionally biased region" description="Low complexity" evidence="16">
    <location>
        <begin position="203"/>
        <end position="219"/>
    </location>
</feature>
<feature type="compositionally biased region" description="Basic residues" evidence="16">
    <location>
        <begin position="593"/>
        <end position="603"/>
    </location>
</feature>
<feature type="compositionally biased region" description="Low complexity" evidence="16">
    <location>
        <begin position="172"/>
        <end position="193"/>
    </location>
</feature>
<dbReference type="PROSITE" id="PS50126">
    <property type="entry name" value="S1"/>
    <property type="match status" value="1"/>
</dbReference>
<dbReference type="InterPro" id="IPR004659">
    <property type="entry name" value="RNase_E/G"/>
</dbReference>
<evidence type="ECO:0000256" key="11">
    <source>
        <dbReference type="ARBA" id="ARBA00022842"/>
    </source>
</evidence>
<feature type="region of interest" description="Disordered" evidence="16">
    <location>
        <begin position="1325"/>
        <end position="1397"/>
    </location>
</feature>
<feature type="compositionally biased region" description="Acidic residues" evidence="16">
    <location>
        <begin position="518"/>
        <end position="530"/>
    </location>
</feature>
<dbReference type="RefSeq" id="WP_146906817.1">
    <property type="nucleotide sequence ID" value="NZ_BJYY01000022.1"/>
</dbReference>
<dbReference type="GO" id="GO:0008033">
    <property type="term" value="P:tRNA processing"/>
    <property type="evidence" value="ECO:0007669"/>
    <property type="project" value="UniProtKB-KW"/>
</dbReference>
<dbReference type="GO" id="GO:0003723">
    <property type="term" value="F:RNA binding"/>
    <property type="evidence" value="ECO:0007669"/>
    <property type="project" value="UniProtKB-KW"/>
</dbReference>
<evidence type="ECO:0000256" key="9">
    <source>
        <dbReference type="ARBA" id="ARBA00022801"/>
    </source>
</evidence>
<dbReference type="InterPro" id="IPR019307">
    <property type="entry name" value="RNA-bd_AU-1/RNase_E/G"/>
</dbReference>
<dbReference type="InterPro" id="IPR003029">
    <property type="entry name" value="S1_domain"/>
</dbReference>
<dbReference type="SMART" id="SM00316">
    <property type="entry name" value="S1"/>
    <property type="match status" value="1"/>
</dbReference>
<dbReference type="OrthoDB" id="9804278at2"/>
<keyword evidence="5" id="KW-0963">Cytoplasm</keyword>
<name>A0A512DHU2_9CELL</name>
<dbReference type="GO" id="GO:0046872">
    <property type="term" value="F:metal ion binding"/>
    <property type="evidence" value="ECO:0007669"/>
    <property type="project" value="UniProtKB-KW"/>
</dbReference>
<feature type="compositionally biased region" description="Low complexity" evidence="16">
    <location>
        <begin position="1235"/>
        <end position="1246"/>
    </location>
</feature>
<keyword evidence="8" id="KW-0479">Metal-binding</keyword>
<dbReference type="InterPro" id="IPR012340">
    <property type="entry name" value="NA-bd_OB-fold"/>
</dbReference>
<evidence type="ECO:0000313" key="19">
    <source>
        <dbReference type="Proteomes" id="UP000321181"/>
    </source>
</evidence>
<dbReference type="Proteomes" id="UP000321181">
    <property type="component" value="Unassembled WGS sequence"/>
</dbReference>
<comment type="subcellular location">
    <subcellularLocation>
        <location evidence="3">Cytoplasm</location>
    </subcellularLocation>
</comment>
<evidence type="ECO:0000256" key="2">
    <source>
        <dbReference type="ARBA" id="ARBA00001947"/>
    </source>
</evidence>
<feature type="compositionally biased region" description="Low complexity" evidence="16">
    <location>
        <begin position="296"/>
        <end position="305"/>
    </location>
</feature>
<feature type="region of interest" description="Disordered" evidence="16">
    <location>
        <begin position="1159"/>
        <end position="1197"/>
    </location>
</feature>
<dbReference type="GO" id="GO:0005737">
    <property type="term" value="C:cytoplasm"/>
    <property type="evidence" value="ECO:0007669"/>
    <property type="project" value="UniProtKB-SubCell"/>
</dbReference>
<protein>
    <recommendedName>
        <fullName evidence="15">Ribonuclease E</fullName>
        <ecNumber evidence="14">3.1.26.12</ecNumber>
    </recommendedName>
</protein>
<feature type="compositionally biased region" description="Low complexity" evidence="16">
    <location>
        <begin position="263"/>
        <end position="280"/>
    </location>
</feature>
<feature type="region of interest" description="Disordered" evidence="16">
    <location>
        <begin position="1220"/>
        <end position="1246"/>
    </location>
</feature>
<keyword evidence="6" id="KW-0507">mRNA processing</keyword>
<dbReference type="Gene3D" id="2.40.50.140">
    <property type="entry name" value="Nucleic acid-binding proteins"/>
    <property type="match status" value="1"/>
</dbReference>
<evidence type="ECO:0000256" key="5">
    <source>
        <dbReference type="ARBA" id="ARBA00022490"/>
    </source>
</evidence>
<organism evidence="18 19">
    <name type="scientific">Cellulomonas aerilata</name>
    <dbReference type="NCBI Taxonomy" id="515326"/>
    <lineage>
        <taxon>Bacteria</taxon>
        <taxon>Bacillati</taxon>
        <taxon>Actinomycetota</taxon>
        <taxon>Actinomycetes</taxon>
        <taxon>Micrococcales</taxon>
        <taxon>Cellulomonadaceae</taxon>
        <taxon>Cellulomonas</taxon>
    </lineage>
</organism>
<evidence type="ECO:0000256" key="6">
    <source>
        <dbReference type="ARBA" id="ARBA00022664"/>
    </source>
</evidence>
<dbReference type="EC" id="3.1.26.12" evidence="14"/>
<dbReference type="Pfam" id="PF10150">
    <property type="entry name" value="RNase_E_G"/>
    <property type="match status" value="1"/>
</dbReference>
<keyword evidence="11" id="KW-0460">Magnesium</keyword>
<evidence type="ECO:0000256" key="8">
    <source>
        <dbReference type="ARBA" id="ARBA00022723"/>
    </source>
</evidence>
<dbReference type="GO" id="GO:0006364">
    <property type="term" value="P:rRNA processing"/>
    <property type="evidence" value="ECO:0007669"/>
    <property type="project" value="TreeGrafter"/>
</dbReference>
<feature type="compositionally biased region" description="Polar residues" evidence="16">
    <location>
        <begin position="369"/>
        <end position="378"/>
    </location>
</feature>
<feature type="compositionally biased region" description="Basic residues" evidence="16">
    <location>
        <begin position="456"/>
        <end position="466"/>
    </location>
</feature>
<keyword evidence="19" id="KW-1185">Reference proteome</keyword>
<feature type="compositionally biased region" description="Low complexity" evidence="16">
    <location>
        <begin position="1"/>
        <end position="29"/>
    </location>
</feature>
<reference evidence="18 19" key="1">
    <citation type="submission" date="2019-07" db="EMBL/GenBank/DDBJ databases">
        <title>Whole genome shotgun sequence of Cellulomonas aerilata NBRC 106308.</title>
        <authorList>
            <person name="Hosoyama A."/>
            <person name="Uohara A."/>
            <person name="Ohji S."/>
            <person name="Ichikawa N."/>
        </authorList>
    </citation>
    <scope>NUCLEOTIDE SEQUENCE [LARGE SCALE GENOMIC DNA]</scope>
    <source>
        <strain evidence="18 19">NBRC 106308</strain>
    </source>
</reference>
<evidence type="ECO:0000256" key="4">
    <source>
        <dbReference type="ARBA" id="ARBA00005522"/>
    </source>
</evidence>
<dbReference type="EMBL" id="BJYY01000022">
    <property type="protein sequence ID" value="GEO35780.1"/>
    <property type="molecule type" value="Genomic_DNA"/>
</dbReference>
<dbReference type="PANTHER" id="PTHR30001">
    <property type="entry name" value="RIBONUCLEASE"/>
    <property type="match status" value="1"/>
</dbReference>
<comment type="cofactor">
    <cofactor evidence="2">
        <name>Zn(2+)</name>
        <dbReference type="ChEBI" id="CHEBI:29105"/>
    </cofactor>
</comment>